<gene>
    <name evidence="14" type="ORF">HMPREF2137_06285</name>
</gene>
<keyword evidence="6" id="KW-0547">Nucleotide-binding</keyword>
<dbReference type="GO" id="GO:0016301">
    <property type="term" value="F:kinase activity"/>
    <property type="evidence" value="ECO:0007669"/>
    <property type="project" value="UniProtKB-KW"/>
</dbReference>
<evidence type="ECO:0000259" key="13">
    <source>
        <dbReference type="Pfam" id="PF01288"/>
    </source>
</evidence>
<protein>
    <recommendedName>
        <fullName evidence="4">2-amino-4-hydroxy-6-hydroxymethyldihydropteridine pyrophosphokinase</fullName>
        <ecNumber evidence="3">2.7.6.3</ecNumber>
    </recommendedName>
    <alternativeName>
        <fullName evidence="11">6-hydroxymethyl-7,8-dihydropterin pyrophosphokinase</fullName>
    </alternativeName>
    <alternativeName>
        <fullName evidence="12">7,8-dihydro-6-hydroxymethylpterin-pyrophosphokinase</fullName>
    </alternativeName>
</protein>
<dbReference type="PANTHER" id="PTHR43071">
    <property type="entry name" value="2-AMINO-4-HYDROXY-6-HYDROXYMETHYLDIHYDROPTERIDINE PYROPHOSPHOKINASE"/>
    <property type="match status" value="1"/>
</dbReference>
<dbReference type="Gene3D" id="3.30.70.560">
    <property type="entry name" value="7,8-Dihydro-6-hydroxymethylpterin-pyrophosphokinase HPPK"/>
    <property type="match status" value="1"/>
</dbReference>
<dbReference type="NCBIfam" id="TIGR01498">
    <property type="entry name" value="folK"/>
    <property type="match status" value="1"/>
</dbReference>
<dbReference type="EMBL" id="JRNN01000064">
    <property type="protein sequence ID" value="KGF34771.1"/>
    <property type="molecule type" value="Genomic_DNA"/>
</dbReference>
<keyword evidence="7 14" id="KW-0418">Kinase</keyword>
<dbReference type="OrthoDB" id="9808041at2"/>
<evidence type="ECO:0000256" key="7">
    <source>
        <dbReference type="ARBA" id="ARBA00022777"/>
    </source>
</evidence>
<evidence type="ECO:0000256" key="6">
    <source>
        <dbReference type="ARBA" id="ARBA00022741"/>
    </source>
</evidence>
<reference evidence="14 15" key="1">
    <citation type="submission" date="2014-07" db="EMBL/GenBank/DDBJ databases">
        <authorList>
            <person name="McCorrison J."/>
            <person name="Sanka R."/>
            <person name="Torralba M."/>
            <person name="Gillis M."/>
            <person name="Haft D.H."/>
            <person name="Methe B."/>
            <person name="Sutton G."/>
            <person name="Nelson K.E."/>
        </authorList>
    </citation>
    <scope>NUCLEOTIDE SEQUENCE [LARGE SCALE GENOMIC DNA]</scope>
    <source>
        <strain evidence="14 15">DNF00853</strain>
    </source>
</reference>
<evidence type="ECO:0000256" key="8">
    <source>
        <dbReference type="ARBA" id="ARBA00022840"/>
    </source>
</evidence>
<comment type="function">
    <text evidence="10">Catalyzes the transfer of pyrophosphate from adenosine triphosphate (ATP) to 6-hydroxymethyl-7,8-dihydropterin, an enzymatic step in folate biosynthesis pathway.</text>
</comment>
<dbReference type="GO" id="GO:0046656">
    <property type="term" value="P:folic acid biosynthetic process"/>
    <property type="evidence" value="ECO:0007669"/>
    <property type="project" value="UniProtKB-KW"/>
</dbReference>
<dbReference type="InterPro" id="IPR000550">
    <property type="entry name" value="Hppk"/>
</dbReference>
<comment type="pathway">
    <text evidence="1">Cofactor biosynthesis; tetrahydrofolate biosynthesis; 2-amino-4-hydroxy-6-hydroxymethyl-7,8-dihydropteridine diphosphate from 7,8-dihydroneopterin triphosphate: step 4/4.</text>
</comment>
<dbReference type="AlphaFoldDB" id="A0A095ZK79"/>
<comment type="caution">
    <text evidence="14">The sequence shown here is derived from an EMBL/GenBank/DDBJ whole genome shotgun (WGS) entry which is preliminary data.</text>
</comment>
<evidence type="ECO:0000256" key="9">
    <source>
        <dbReference type="ARBA" id="ARBA00022909"/>
    </source>
</evidence>
<keyword evidence="8" id="KW-0067">ATP-binding</keyword>
<dbReference type="GO" id="GO:0046654">
    <property type="term" value="P:tetrahydrofolate biosynthetic process"/>
    <property type="evidence" value="ECO:0007669"/>
    <property type="project" value="UniProtKB-UniPathway"/>
</dbReference>
<comment type="similarity">
    <text evidence="2">Belongs to the HPPK family.</text>
</comment>
<dbReference type="GO" id="GO:0005524">
    <property type="term" value="F:ATP binding"/>
    <property type="evidence" value="ECO:0007669"/>
    <property type="project" value="UniProtKB-KW"/>
</dbReference>
<evidence type="ECO:0000313" key="15">
    <source>
        <dbReference type="Proteomes" id="UP000029556"/>
    </source>
</evidence>
<dbReference type="InterPro" id="IPR035907">
    <property type="entry name" value="Hppk_sf"/>
</dbReference>
<dbReference type="RefSeq" id="WP_036872704.1">
    <property type="nucleotide sequence ID" value="NZ_JRNN01000064.1"/>
</dbReference>
<keyword evidence="9" id="KW-0289">Folate biosynthesis</keyword>
<feature type="domain" description="7,8-dihydro-6-hydroxymethylpterin-pyrophosphokinase" evidence="13">
    <location>
        <begin position="8"/>
        <end position="137"/>
    </location>
</feature>
<dbReference type="UniPathway" id="UPA00077">
    <property type="reaction ID" value="UER00155"/>
</dbReference>
<evidence type="ECO:0000256" key="3">
    <source>
        <dbReference type="ARBA" id="ARBA00013253"/>
    </source>
</evidence>
<name>A0A095ZK79_9BACT</name>
<dbReference type="EC" id="2.7.6.3" evidence="3"/>
<accession>A0A095ZK79</accession>
<dbReference type="Pfam" id="PF01288">
    <property type="entry name" value="HPPK"/>
    <property type="match status" value="1"/>
</dbReference>
<evidence type="ECO:0000256" key="12">
    <source>
        <dbReference type="ARBA" id="ARBA00033413"/>
    </source>
</evidence>
<evidence type="ECO:0000256" key="10">
    <source>
        <dbReference type="ARBA" id="ARBA00029409"/>
    </source>
</evidence>
<dbReference type="SUPFAM" id="SSF55083">
    <property type="entry name" value="6-hydroxymethyl-7,8-dihydropterin pyrophosphokinase, HPPK"/>
    <property type="match status" value="1"/>
</dbReference>
<keyword evidence="5" id="KW-0808">Transferase</keyword>
<evidence type="ECO:0000256" key="11">
    <source>
        <dbReference type="ARBA" id="ARBA00029766"/>
    </source>
</evidence>
<evidence type="ECO:0000256" key="5">
    <source>
        <dbReference type="ARBA" id="ARBA00022679"/>
    </source>
</evidence>
<organism evidence="14 15">
    <name type="scientific">Hoylesella buccalis DNF00853</name>
    <dbReference type="NCBI Taxonomy" id="1401074"/>
    <lineage>
        <taxon>Bacteria</taxon>
        <taxon>Pseudomonadati</taxon>
        <taxon>Bacteroidota</taxon>
        <taxon>Bacteroidia</taxon>
        <taxon>Bacteroidales</taxon>
        <taxon>Prevotellaceae</taxon>
        <taxon>Hoylesella</taxon>
    </lineage>
</organism>
<dbReference type="Proteomes" id="UP000029556">
    <property type="component" value="Unassembled WGS sequence"/>
</dbReference>
<dbReference type="CDD" id="cd00483">
    <property type="entry name" value="HPPK"/>
    <property type="match status" value="1"/>
</dbReference>
<sequence>MTKEHIVYLALGANLGDRRRNIRQAIVRIAEQIGPVERQSSLYETQPWGFSSPHAFINACICCRTTMSPLEVLKATQKIEKEMGRVEKTHDEVYQDRCIDIDILLFDHLNIQTPELTIPHPLMHEREFVMVPLREILKEGE</sequence>
<proteinExistence type="inferred from homology"/>
<evidence type="ECO:0000256" key="4">
    <source>
        <dbReference type="ARBA" id="ARBA00016218"/>
    </source>
</evidence>
<dbReference type="PANTHER" id="PTHR43071:SF1">
    <property type="entry name" value="2-AMINO-4-HYDROXY-6-HYDROXYMETHYLDIHYDROPTERIDINE PYROPHOSPHOKINASE"/>
    <property type="match status" value="1"/>
</dbReference>
<evidence type="ECO:0000313" key="14">
    <source>
        <dbReference type="EMBL" id="KGF34771.1"/>
    </source>
</evidence>
<dbReference type="GO" id="GO:0003848">
    <property type="term" value="F:2-amino-4-hydroxy-6-hydroxymethyldihydropteridine diphosphokinase activity"/>
    <property type="evidence" value="ECO:0007669"/>
    <property type="project" value="UniProtKB-EC"/>
</dbReference>
<evidence type="ECO:0000256" key="2">
    <source>
        <dbReference type="ARBA" id="ARBA00005810"/>
    </source>
</evidence>
<evidence type="ECO:0000256" key="1">
    <source>
        <dbReference type="ARBA" id="ARBA00005051"/>
    </source>
</evidence>